<feature type="region of interest" description="Disordered" evidence="11">
    <location>
        <begin position="429"/>
        <end position="448"/>
    </location>
</feature>
<feature type="region of interest" description="Disordered" evidence="11">
    <location>
        <begin position="914"/>
        <end position="957"/>
    </location>
</feature>
<feature type="compositionally biased region" description="Polar residues" evidence="11">
    <location>
        <begin position="2681"/>
        <end position="2702"/>
    </location>
</feature>
<name>Q5KL65_CRYD1</name>
<feature type="compositionally biased region" description="Low complexity" evidence="11">
    <location>
        <begin position="932"/>
        <end position="947"/>
    </location>
</feature>
<feature type="compositionally biased region" description="Basic and acidic residues" evidence="11">
    <location>
        <begin position="2659"/>
        <end position="2673"/>
    </location>
</feature>
<dbReference type="GO" id="GO:0035556">
    <property type="term" value="P:intracellular signal transduction"/>
    <property type="evidence" value="ECO:0000318"/>
    <property type="project" value="GO_Central"/>
</dbReference>
<feature type="compositionally biased region" description="Low complexity" evidence="11">
    <location>
        <begin position="94"/>
        <end position="104"/>
    </location>
</feature>
<feature type="compositionally biased region" description="Low complexity" evidence="11">
    <location>
        <begin position="559"/>
        <end position="579"/>
    </location>
</feature>
<feature type="region of interest" description="Disordered" evidence="11">
    <location>
        <begin position="2284"/>
        <end position="2341"/>
    </location>
</feature>
<feature type="compositionally biased region" description="Low complexity" evidence="11">
    <location>
        <begin position="183"/>
        <end position="193"/>
    </location>
</feature>
<dbReference type="Gene3D" id="3.30.200.20">
    <property type="entry name" value="Phosphorylase Kinase, domain 1"/>
    <property type="match status" value="1"/>
</dbReference>
<feature type="compositionally biased region" description="Low complexity" evidence="11">
    <location>
        <begin position="2625"/>
        <end position="2654"/>
    </location>
</feature>
<dbReference type="GO" id="GO:1901992">
    <property type="term" value="P:positive regulation of mitotic cell cycle phase transition"/>
    <property type="evidence" value="ECO:0007669"/>
    <property type="project" value="UniProtKB-ARBA"/>
</dbReference>
<dbReference type="InterPro" id="IPR000014">
    <property type="entry name" value="PAS"/>
</dbReference>
<dbReference type="InterPro" id="IPR008271">
    <property type="entry name" value="Ser/Thr_kinase_AS"/>
</dbReference>
<evidence type="ECO:0000313" key="16">
    <source>
        <dbReference type="EMBL" id="AAW42041.2"/>
    </source>
</evidence>
<dbReference type="VEuPathDB" id="FungiDB:CNC00600"/>
<feature type="compositionally biased region" description="Low complexity" evidence="11">
    <location>
        <begin position="1986"/>
        <end position="2000"/>
    </location>
</feature>
<dbReference type="FunFam" id="1.10.510.10:FF:000340">
    <property type="entry name" value="Serine threonine protein kinase"/>
    <property type="match status" value="1"/>
</dbReference>
<feature type="compositionally biased region" description="Low complexity" evidence="11">
    <location>
        <begin position="378"/>
        <end position="404"/>
    </location>
</feature>
<dbReference type="FunFam" id="3.30.200.20:FF:001008">
    <property type="entry name" value="Serine/threonine-protein kinase cek1"/>
    <property type="match status" value="1"/>
</dbReference>
<dbReference type="InParanoid" id="Q5KL65"/>
<dbReference type="SMART" id="SM00091">
    <property type="entry name" value="PAS"/>
    <property type="match status" value="1"/>
</dbReference>
<evidence type="ECO:0000256" key="3">
    <source>
        <dbReference type="ARBA" id="ARBA00022553"/>
    </source>
</evidence>
<keyword evidence="5" id="KW-0547">Nucleotide-binding</keyword>
<dbReference type="PANTHER" id="PTHR24356">
    <property type="entry name" value="SERINE/THREONINE-PROTEIN KINASE"/>
    <property type="match status" value="1"/>
</dbReference>
<dbReference type="SUPFAM" id="SSF52172">
    <property type="entry name" value="CheY-like"/>
    <property type="match status" value="1"/>
</dbReference>
<dbReference type="STRING" id="214684.Q5KL65"/>
<dbReference type="InterPro" id="IPR011006">
    <property type="entry name" value="CheY-like_superfamily"/>
</dbReference>
<feature type="compositionally biased region" description="Low complexity" evidence="11">
    <location>
        <begin position="18"/>
        <end position="29"/>
    </location>
</feature>
<evidence type="ECO:0000256" key="7">
    <source>
        <dbReference type="ARBA" id="ARBA00022840"/>
    </source>
</evidence>
<dbReference type="KEGG" id="cne:CNC00600"/>
<feature type="region of interest" description="Disordered" evidence="11">
    <location>
        <begin position="1533"/>
        <end position="1555"/>
    </location>
</feature>
<keyword evidence="3 10" id="KW-0597">Phosphoprotein</keyword>
<feature type="region of interest" description="Disordered" evidence="11">
    <location>
        <begin position="704"/>
        <end position="727"/>
    </location>
</feature>
<evidence type="ECO:0000256" key="6">
    <source>
        <dbReference type="ARBA" id="ARBA00022777"/>
    </source>
</evidence>
<evidence type="ECO:0000259" key="15">
    <source>
        <dbReference type="PROSITE" id="PS51285"/>
    </source>
</evidence>
<dbReference type="CDD" id="cd00130">
    <property type="entry name" value="PAS"/>
    <property type="match status" value="1"/>
</dbReference>
<keyword evidence="7" id="KW-0067">ATP-binding</keyword>
<feature type="region of interest" description="Disordered" evidence="11">
    <location>
        <begin position="1986"/>
        <end position="2009"/>
    </location>
</feature>
<feature type="compositionally biased region" description="Basic and acidic residues" evidence="11">
    <location>
        <begin position="1039"/>
        <end position="1050"/>
    </location>
</feature>
<feature type="region of interest" description="Disordered" evidence="11">
    <location>
        <begin position="375"/>
        <end position="408"/>
    </location>
</feature>
<feature type="domain" description="Response regulatory" evidence="13">
    <location>
        <begin position="2741"/>
        <end position="2856"/>
    </location>
</feature>
<feature type="compositionally biased region" description="Basic and acidic residues" evidence="11">
    <location>
        <begin position="840"/>
        <end position="863"/>
    </location>
</feature>
<keyword evidence="2" id="KW-0723">Serine/threonine-protein kinase</keyword>
<dbReference type="SUPFAM" id="SSF56112">
    <property type="entry name" value="Protein kinase-like (PK-like)"/>
    <property type="match status" value="1"/>
</dbReference>
<feature type="region of interest" description="Disordered" evidence="11">
    <location>
        <begin position="279"/>
        <end position="330"/>
    </location>
</feature>
<sequence length="2878" mass="310736">MSNGVFFLDEERERDAVSNPSPTLSPSNPAEDAKSTQPLPSLQIPQTTLAAPIPTHGGQPLPQHRKHPASFAATPSFPSPLARAVTVPSHSDESSSSTHSSPTQSDEEWEGRRNSGQRSPSEMSGSGTPRRWAEGVHGAYQRSPSLSRAGSPTSRPPSPTAAGTNTRPQPLTPGALLMRSRRSGSTSRHSPPRIAKKEPATGQKMPRFVDTFSRMQPGDTGSVYSQNGSNGYGHDQSSPSKTESVSGDRAVAIPSAQDTSKEANSLGFGWGAWELSGSGSSFGNGAGSLRDKGKPRGDLRDIGPPSPRRERDRMSTISVSPTKQRRPSDFLNPVLEARKMPTSNGRPSFGGPAVAHLSTSASMVSPLNPLPSPWTTASDTSVSTFSPSTSSTSESALTSGSSNTGGAIKLNRVPTSVRMAADLLRNANTASPAPISGNTPPEHQLPGREGLTKEQIDQAIMPPPQPPAPSGQYMEDVRPGPTPMTTATPAPSTESHIPLAAGRSPAIPFKTSMVPLLPRPRPSLPLESPALSSNGNVQIPTESVKVHKYRTSLYEPVKSSNLLSESPSESTSGGENGSPAKSDSASVATSPSRFGLGLSIPSGTTTAPFLSPVPQSTATEKPGVAQLARLKGAAGEKHGMAGDLAGISGMGDAASHATMIMQSRQAKIQRWGVGSNQRGFAPPIFGRSASAGSPAMLAARRADRQSEWGQLDVSGGTAASSPGEDIPATGSLDAFSCAISGTLGPSASMPSTQTPNPSLLGLSSHGAEDNEMREEAGSCTKHQFNAGAAGVGDIEWVDWMDCYKGYKEMKIKAEAEAMKAETSKAGDSPAFETKQLGYEHATRPSLQEERRPAERAHGRRFSDQEVTISSRKSGEKIPVTLTLTPTVSRDSQGGSLHGSMKRQSLSFKNLIAVEPRMSPTQRRSSFFERQRQSSGSSTKTDHSSVFGSGSGSGSGLMKKKNLVSKMEGWWNAVKSNFVPEHPPGRPGGHSNQGRVNHSPKRRGSIPSITQLKSAYLAPEPAALRGSPNLPLRQVISHNELRQRPQGDNHYESASVLDSTPADIARLSRNSSSETAMPIPQHMLVPPPPPVRHASTVTEVTEEPTNPPSRQEPPIHTSLEARRRQPNLRLELEPHTLAQPSPHSSNSSGSQPRMVPLGMPLRLSESSLRSSVYGQSRGPGLTPGAPRWDQTPWPVHTFSQHQVEDREDKPVAPGAELTVGSVRNHIRRRLNGAKEACDASLRRTINSITKFVEQERQDVGRQEEIPVDYFETLNLNDSAVVDGEDTGSEAAYENEGPSSRAVSISWSRGPSRRPSVSLHAISPKARTSALATSPSRIVSRRRPSAVLPRTFGPTGRNVSIPKDRTQSGASSRSTSRSHSPMPGRQLPLQVDSTDEDRHFLQALQDLIVQATEVVDSSVHTLKSGPDSCATIIQRIQKIGAKWDEHPDWPGREWYVEILLAVANLGRVLDWWEAEKGFWNFDAETENDQLLFVLKPREEQRFDQEFRATFSEPRYSPLSTAVSVAGDLPPALGLDATSPIVSSPQTAKSEEPGKGLSPKAQAIDDLKFLAEHAKSVNIVMELSLQGEIVEYVNDAVLEVLGQVPEEVIDHPITDLLAPGDASVFSEATHQLIEDDNNTVQCRFRFEVHDLAQDEDDERQPGPVYIELEGVGMLMRENNEPSHTMWVMKPVAATQVEAITAAVFPRDGHISTEGILCRICEREIVAWFFEKHNETCDALHRLEAEIAECDDCLHELRQTVVDLESEVDAAAPNNPAQYQGVLFFTLPESVAASDAKAATQYLQGIEVRKVAREHLQDVLHILSTARQIETPYVREEEADLPSNIQNYLSEESEDRLLKIMRWQRPQTNEFALNLLFTHVEEQLKRKHKAVARMQSTIRYSEKTRHEWEDKVNEMLAEQEDGSGTESESGSGGSEIDKSPSEVHAALSVENPESSPPGPRKIAPLARLPITQAHPHRQPSVLEELSAPTSIAPTPAAPQTITTDPAPPALTSASSLPTVPILAPKVRNAPFQFGSKVHSPDMPPPAPSRRVTPSKTGSTEPESMTSSPLLMPYGADRHHRRRISGSQGMRDAPLSPRIPSAALRSSVAQTTIDDFKILKPISRGAFGSVYLAKKVATGDYFAIKALKKSDMISKNQITNVKAERTILMNQASSPYVAKLFFSFQSKDYLYLVMEYLNGGDCASLVKTLGGLSEDWARNYTAEVVLGLEYLHKRNIVHRDIKPDNLLIDARGHLKLTDFGLSRIGLLNRQVGGPRPAYLRGISLRGSGQHRLSMTRTTSNSSLIDSNMLSPEISSGQSLPNVSQSYFSQMRPSGPEDESSGSESAGIIPKHVRQMATKLSSELGTPSVNGKEPPKFVGTPDYLAPESILGIGQDDAAVDWWALGVVLYEFLYGFPPFHAETPEKVFDNVVSRRINWHEDEVGISPEARDLINRLLCSDPQMRLGANGAEEVKSHPYFASINWDTIATSEASFVPDVADPESTDYFDSRGATVGFHDGGGVPQVSKQTATDPNAKANPGAASMSPKASGEMEAIANDMAEQSDFGAFNYKNLPVLKQANDDVIRKLRTDSMAPLSQALECAPSLSKGKQRRLSVQVQSKSTRRISDPNQAPYTPSPSTSTSSAVSTPSRSNMQPPSSSTSHHPRRLSELGALDRVKSTDEADEPREAQSQTRLRGDSGSSIGSNSTELTKQRRHASLQLDFATSEPFGGLAENKHFVGSNVHSRGLDVLVAEDNPISQKILETLLTRVGCRCICVDDGPSALAAIMGSIRFDVIICDIHMPVVNGEQVARMIRSTNNHNQLTPIIAATSYEQYINEEGTLFSGVLAKPVTKADLIRCLAKLGFVISAGASDVASVPTTAPAVQS</sequence>
<comment type="catalytic activity">
    <reaction evidence="8">
        <text>L-threonyl-[protein] + ATP = O-phospho-L-threonyl-[protein] + ADP + H(+)</text>
        <dbReference type="Rhea" id="RHEA:46608"/>
        <dbReference type="Rhea" id="RHEA-COMP:11060"/>
        <dbReference type="Rhea" id="RHEA-COMP:11605"/>
        <dbReference type="ChEBI" id="CHEBI:15378"/>
        <dbReference type="ChEBI" id="CHEBI:30013"/>
        <dbReference type="ChEBI" id="CHEBI:30616"/>
        <dbReference type="ChEBI" id="CHEBI:61977"/>
        <dbReference type="ChEBI" id="CHEBI:456216"/>
        <dbReference type="EC" id="2.7.11.1"/>
    </reaction>
</comment>
<dbReference type="Pfam" id="PF00069">
    <property type="entry name" value="Pkinase"/>
    <property type="match status" value="2"/>
</dbReference>
<dbReference type="PROSITE" id="PS51285">
    <property type="entry name" value="AGC_KINASE_CTER"/>
    <property type="match status" value="1"/>
</dbReference>
<evidence type="ECO:0000256" key="2">
    <source>
        <dbReference type="ARBA" id="ARBA00022527"/>
    </source>
</evidence>
<reference evidence="16 17" key="1">
    <citation type="journal article" date="2005" name="Science">
        <title>The genome of the basidiomycetous yeast and human pathogen Cryptococcus neoformans.</title>
        <authorList>
            <person name="Loftus B.J."/>
            <person name="Fung E."/>
            <person name="Roncaglia P."/>
            <person name="Rowley D."/>
            <person name="Amedeo P."/>
            <person name="Bruno D."/>
            <person name="Vamathevan J."/>
            <person name="Miranda M."/>
            <person name="Anderson I.J."/>
            <person name="Fraser J.A."/>
            <person name="Allen J.E."/>
            <person name="Bosdet I.E."/>
            <person name="Brent M.R."/>
            <person name="Chiu R."/>
            <person name="Doering T.L."/>
            <person name="Donlin M.J."/>
            <person name="D'Souza C.A."/>
            <person name="Fox D.S."/>
            <person name="Grinberg V."/>
            <person name="Fu J."/>
            <person name="Fukushima M."/>
            <person name="Haas B.J."/>
            <person name="Huang J.C."/>
            <person name="Janbon G."/>
            <person name="Jones S.J."/>
            <person name="Koo H.L."/>
            <person name="Krzywinski M.I."/>
            <person name="Kwon-Chung J.K."/>
            <person name="Lengeler K.B."/>
            <person name="Maiti R."/>
            <person name="Marra M.A."/>
            <person name="Marra R.E."/>
            <person name="Mathewson C.A."/>
            <person name="Mitchell T.G."/>
            <person name="Pertea M."/>
            <person name="Riggs F.R."/>
            <person name="Salzberg S.L."/>
            <person name="Schein J.E."/>
            <person name="Shvartsbeyn A."/>
            <person name="Shin H."/>
            <person name="Shumway M."/>
            <person name="Specht C.A."/>
            <person name="Suh B.B."/>
            <person name="Tenney A."/>
            <person name="Utterback T.R."/>
            <person name="Wickes B.L."/>
            <person name="Wortman J.R."/>
            <person name="Wye N.H."/>
            <person name="Kronstad J.W."/>
            <person name="Lodge J.K."/>
            <person name="Heitman J."/>
            <person name="Davis R.W."/>
            <person name="Fraser C.M."/>
            <person name="Hyman R.W."/>
        </authorList>
    </citation>
    <scope>NUCLEOTIDE SEQUENCE [LARGE SCALE GENOMIC DNA]</scope>
    <source>
        <strain evidence="17">JEC21 / ATCC MYA-565</strain>
    </source>
</reference>
<feature type="region of interest" description="Disordered" evidence="11">
    <location>
        <begin position="2510"/>
        <end position="2543"/>
    </location>
</feature>
<feature type="compositionally biased region" description="Polar residues" evidence="11">
    <location>
        <begin position="1295"/>
        <end position="1307"/>
    </location>
</feature>
<dbReference type="PROSITE" id="PS50110">
    <property type="entry name" value="RESPONSE_REGULATORY"/>
    <property type="match status" value="1"/>
</dbReference>
<feature type="compositionally biased region" description="Polar residues" evidence="11">
    <location>
        <begin position="114"/>
        <end position="127"/>
    </location>
</feature>
<dbReference type="PANTHER" id="PTHR24356:SF1">
    <property type="entry name" value="SERINE_THREONINE-PROTEIN KINASE GREATWALL"/>
    <property type="match status" value="1"/>
</dbReference>
<feature type="region of interest" description="Disordered" evidence="11">
    <location>
        <begin position="459"/>
        <end position="499"/>
    </location>
</feature>
<keyword evidence="6" id="KW-0418">Kinase</keyword>
<dbReference type="FunFam" id="1.10.510.10:FF:000580">
    <property type="entry name" value="AGC protein kinase"/>
    <property type="match status" value="1"/>
</dbReference>
<feature type="modified residue" description="4-aspartylphosphate" evidence="10">
    <location>
        <position position="2791"/>
    </location>
</feature>
<dbReference type="GO" id="GO:0005634">
    <property type="term" value="C:nucleus"/>
    <property type="evidence" value="ECO:0000318"/>
    <property type="project" value="GO_Central"/>
</dbReference>
<feature type="compositionally biased region" description="Polar residues" evidence="11">
    <location>
        <begin position="35"/>
        <end position="49"/>
    </location>
</feature>
<dbReference type="InterPro" id="IPR001789">
    <property type="entry name" value="Sig_transdc_resp-reg_receiver"/>
</dbReference>
<feature type="compositionally biased region" description="Polar residues" evidence="11">
    <location>
        <begin position="2047"/>
        <end position="2064"/>
    </location>
</feature>
<dbReference type="InterPro" id="IPR000719">
    <property type="entry name" value="Prot_kinase_dom"/>
</dbReference>
<feature type="region of interest" description="Disordered" evidence="11">
    <location>
        <begin position="1914"/>
        <end position="1959"/>
    </location>
</feature>
<feature type="compositionally biased region" description="Polar residues" evidence="11">
    <location>
        <begin position="429"/>
        <end position="441"/>
    </location>
</feature>
<dbReference type="CDD" id="cd05611">
    <property type="entry name" value="STKc_Rim15_like"/>
    <property type="match status" value="1"/>
</dbReference>
<feature type="region of interest" description="Disordered" evidence="11">
    <location>
        <begin position="977"/>
        <end position="1004"/>
    </location>
</feature>
<dbReference type="PROSITE" id="PS50011">
    <property type="entry name" value="PROTEIN_KINASE_DOM"/>
    <property type="match status" value="1"/>
</dbReference>
<dbReference type="RefSeq" id="XP_024512331.1">
    <property type="nucleotide sequence ID" value="XM_024656663.1"/>
</dbReference>
<dbReference type="OrthoDB" id="162894at2759"/>
<feature type="region of interest" description="Disordered" evidence="11">
    <location>
        <begin position="744"/>
        <end position="778"/>
    </location>
</feature>
<feature type="compositionally biased region" description="Low complexity" evidence="11">
    <location>
        <begin position="1365"/>
        <end position="1378"/>
    </location>
</feature>
<feature type="compositionally biased region" description="Low complexity" evidence="11">
    <location>
        <begin position="483"/>
        <end position="493"/>
    </location>
</feature>
<dbReference type="GeneID" id="3256637"/>
<gene>
    <name evidence="16" type="ordered locus">CNC00600</name>
</gene>
<dbReference type="InterPro" id="IPR011009">
    <property type="entry name" value="Kinase-like_dom_sf"/>
</dbReference>
<evidence type="ECO:0000256" key="10">
    <source>
        <dbReference type="PROSITE-ProRule" id="PRU00169"/>
    </source>
</evidence>
<feature type="region of interest" description="Disordered" evidence="11">
    <location>
        <begin position="839"/>
        <end position="872"/>
    </location>
</feature>
<dbReference type="GO" id="GO:0000160">
    <property type="term" value="P:phosphorelay signal transduction system"/>
    <property type="evidence" value="ECO:0007669"/>
    <property type="project" value="InterPro"/>
</dbReference>
<dbReference type="Pfam" id="PF13426">
    <property type="entry name" value="PAS_9"/>
    <property type="match status" value="1"/>
</dbReference>
<evidence type="ECO:0000256" key="8">
    <source>
        <dbReference type="ARBA" id="ARBA00047899"/>
    </source>
</evidence>
<dbReference type="FunFam" id="3.40.50.2300:FF:000342">
    <property type="entry name" value="Related to serine/threonine protein kinase"/>
    <property type="match status" value="1"/>
</dbReference>
<dbReference type="PROSITE" id="PS00108">
    <property type="entry name" value="PROTEIN_KINASE_ST"/>
    <property type="match status" value="1"/>
</dbReference>
<dbReference type="InterPro" id="IPR035965">
    <property type="entry name" value="PAS-like_dom_sf"/>
</dbReference>
<evidence type="ECO:0000256" key="5">
    <source>
        <dbReference type="ARBA" id="ARBA00022741"/>
    </source>
</evidence>
<dbReference type="eggNOG" id="KOG0605">
    <property type="taxonomic scope" value="Eukaryota"/>
</dbReference>
<dbReference type="PaxDb" id="214684-Q5KL65"/>
<dbReference type="GO" id="GO:0007346">
    <property type="term" value="P:regulation of mitotic cell cycle"/>
    <property type="evidence" value="ECO:0000318"/>
    <property type="project" value="GO_Central"/>
</dbReference>
<comment type="catalytic activity">
    <reaction evidence="9">
        <text>L-seryl-[protein] + ATP = O-phospho-L-seryl-[protein] + ADP + H(+)</text>
        <dbReference type="Rhea" id="RHEA:17989"/>
        <dbReference type="Rhea" id="RHEA-COMP:9863"/>
        <dbReference type="Rhea" id="RHEA-COMP:11604"/>
        <dbReference type="ChEBI" id="CHEBI:15378"/>
        <dbReference type="ChEBI" id="CHEBI:29999"/>
        <dbReference type="ChEBI" id="CHEBI:30616"/>
        <dbReference type="ChEBI" id="CHEBI:83421"/>
        <dbReference type="ChEBI" id="CHEBI:456216"/>
        <dbReference type="EC" id="2.7.11.1"/>
    </reaction>
</comment>
<feature type="compositionally biased region" description="Low complexity" evidence="11">
    <location>
        <begin position="1139"/>
        <end position="1151"/>
    </location>
</feature>
<dbReference type="InterPro" id="IPR050236">
    <property type="entry name" value="Ser_Thr_kinase_AGC"/>
</dbReference>
<evidence type="ECO:0000259" key="13">
    <source>
        <dbReference type="PROSITE" id="PS50110"/>
    </source>
</evidence>
<feature type="compositionally biased region" description="Polar residues" evidence="11">
    <location>
        <begin position="744"/>
        <end position="757"/>
    </location>
</feature>
<dbReference type="EC" id="2.7.11.1" evidence="1"/>
<dbReference type="SMART" id="SM00220">
    <property type="entry name" value="S_TKc"/>
    <property type="match status" value="1"/>
</dbReference>
<feature type="compositionally biased region" description="Polar residues" evidence="11">
    <location>
        <begin position="581"/>
        <end position="591"/>
    </location>
</feature>
<feature type="domain" description="AGC-kinase C-terminal" evidence="15">
    <location>
        <begin position="2473"/>
        <end position="2573"/>
    </location>
</feature>
<evidence type="ECO:0000256" key="4">
    <source>
        <dbReference type="ARBA" id="ARBA00022679"/>
    </source>
</evidence>
<feature type="compositionally biased region" description="Low complexity" evidence="11">
    <location>
        <begin position="1160"/>
        <end position="1170"/>
    </location>
</feature>
<feature type="region of interest" description="Disordered" evidence="11">
    <location>
        <begin position="2596"/>
        <end position="2707"/>
    </location>
</feature>
<evidence type="ECO:0000256" key="11">
    <source>
        <dbReference type="SAM" id="MobiDB-lite"/>
    </source>
</evidence>
<evidence type="ECO:0000256" key="9">
    <source>
        <dbReference type="ARBA" id="ARBA00048679"/>
    </source>
</evidence>
<dbReference type="Pfam" id="PF00072">
    <property type="entry name" value="Response_reg"/>
    <property type="match status" value="1"/>
</dbReference>
<dbReference type="InterPro" id="IPR000961">
    <property type="entry name" value="AGC-kinase_C"/>
</dbReference>
<dbReference type="SMART" id="SM00448">
    <property type="entry name" value="REC"/>
    <property type="match status" value="1"/>
</dbReference>
<feature type="region of interest" description="Disordered" evidence="11">
    <location>
        <begin position="1286"/>
        <end position="1388"/>
    </location>
</feature>
<dbReference type="PROSITE" id="PS50112">
    <property type="entry name" value="PAS"/>
    <property type="match status" value="1"/>
</dbReference>
<evidence type="ECO:0000256" key="1">
    <source>
        <dbReference type="ARBA" id="ARBA00012513"/>
    </source>
</evidence>
<evidence type="ECO:0000259" key="12">
    <source>
        <dbReference type="PROSITE" id="PS50011"/>
    </source>
</evidence>
<dbReference type="CDD" id="cd17546">
    <property type="entry name" value="REC_hyHK_CKI1_RcsC-like"/>
    <property type="match status" value="1"/>
</dbReference>
<proteinExistence type="predicted"/>
<accession>Q5KL65</accession>
<dbReference type="HOGENOM" id="CLU_000709_1_0_1"/>
<evidence type="ECO:0000313" key="17">
    <source>
        <dbReference type="Proteomes" id="UP000002149"/>
    </source>
</evidence>
<dbReference type="SUPFAM" id="SSF55785">
    <property type="entry name" value="PYP-like sensor domain (PAS domain)"/>
    <property type="match status" value="1"/>
</dbReference>
<dbReference type="Gene3D" id="1.10.510.10">
    <property type="entry name" value="Transferase(Phosphotransferase) domain 1"/>
    <property type="match status" value="1"/>
</dbReference>
<organism evidence="16 17">
    <name type="scientific">Cryptococcus deneoformans (strain JEC21 / ATCC MYA-565)</name>
    <name type="common">Cryptococcus neoformans var. neoformans serotype D</name>
    <dbReference type="NCBI Taxonomy" id="214684"/>
    <lineage>
        <taxon>Eukaryota</taxon>
        <taxon>Fungi</taxon>
        <taxon>Dikarya</taxon>
        <taxon>Basidiomycota</taxon>
        <taxon>Agaricomycotina</taxon>
        <taxon>Tremellomycetes</taxon>
        <taxon>Tremellales</taxon>
        <taxon>Cryptococcaceae</taxon>
        <taxon>Cryptococcus</taxon>
        <taxon>Cryptococcus neoformans species complex</taxon>
    </lineage>
</organism>
<keyword evidence="4" id="KW-0808">Transferase</keyword>
<dbReference type="EMBL" id="AE017343">
    <property type="protein sequence ID" value="AAW42041.2"/>
    <property type="molecule type" value="Genomic_DNA"/>
</dbReference>
<dbReference type="GO" id="GO:0005737">
    <property type="term" value="C:cytoplasm"/>
    <property type="evidence" value="ECO:0000318"/>
    <property type="project" value="GO_Central"/>
</dbReference>
<feature type="region of interest" description="Disordered" evidence="11">
    <location>
        <begin position="558"/>
        <end position="591"/>
    </location>
</feature>
<feature type="domain" description="PAS" evidence="14">
    <location>
        <begin position="1577"/>
        <end position="1633"/>
    </location>
</feature>
<feature type="region of interest" description="Disordered" evidence="11">
    <location>
        <begin position="1039"/>
        <end position="1118"/>
    </location>
</feature>
<feature type="region of interest" description="Disordered" evidence="11">
    <location>
        <begin position="1134"/>
        <end position="1191"/>
    </location>
</feature>
<feature type="compositionally biased region" description="Basic and acidic residues" evidence="11">
    <location>
        <begin position="766"/>
        <end position="776"/>
    </location>
</feature>
<dbReference type="Gene3D" id="3.40.50.2300">
    <property type="match status" value="1"/>
</dbReference>
<keyword evidence="17" id="KW-1185">Reference proteome</keyword>
<feature type="region of interest" description="Disordered" evidence="11">
    <location>
        <begin position="2030"/>
        <end position="2069"/>
    </location>
</feature>
<evidence type="ECO:0000259" key="14">
    <source>
        <dbReference type="PROSITE" id="PS50112"/>
    </source>
</evidence>
<feature type="compositionally biased region" description="Basic and acidic residues" evidence="11">
    <location>
        <begin position="289"/>
        <end position="314"/>
    </location>
</feature>
<feature type="compositionally biased region" description="Polar residues" evidence="11">
    <location>
        <begin position="2285"/>
        <end position="2326"/>
    </location>
</feature>
<dbReference type="Proteomes" id="UP000002149">
    <property type="component" value="Chromosome 3"/>
</dbReference>
<dbReference type="GO" id="GO:0005524">
    <property type="term" value="F:ATP binding"/>
    <property type="evidence" value="ECO:0007669"/>
    <property type="project" value="UniProtKB-KW"/>
</dbReference>
<accession>Q55V18</accession>
<feature type="domain" description="Protein kinase" evidence="12">
    <location>
        <begin position="2111"/>
        <end position="2472"/>
    </location>
</feature>
<feature type="compositionally biased region" description="Polar residues" evidence="11">
    <location>
        <begin position="222"/>
        <end position="245"/>
    </location>
</feature>
<feature type="region of interest" description="Disordered" evidence="11">
    <location>
        <begin position="1"/>
        <end position="264"/>
    </location>
</feature>
<protein>
    <recommendedName>
        <fullName evidence="1">non-specific serine/threonine protein kinase</fullName>
        <ecNumber evidence="1">2.7.11.1</ecNumber>
    </recommendedName>
</protein>
<dbReference type="Gene3D" id="3.30.450.20">
    <property type="entry name" value="PAS domain"/>
    <property type="match status" value="1"/>
</dbReference>
<dbReference type="GO" id="GO:0004674">
    <property type="term" value="F:protein serine/threonine kinase activity"/>
    <property type="evidence" value="ECO:0000318"/>
    <property type="project" value="GO_Central"/>
</dbReference>